<dbReference type="PROSITE" id="PS51186">
    <property type="entry name" value="GNAT"/>
    <property type="match status" value="1"/>
</dbReference>
<proteinExistence type="predicted"/>
<evidence type="ECO:0000259" key="1">
    <source>
        <dbReference type="PROSITE" id="PS51186"/>
    </source>
</evidence>
<sequence>MFELAPLSAVPADAVERLLDAAFGADRHGRTAYRVRDGVDAEAGLCFAAVAGDALVGSIQCWPVALHGDDGSETPMVMVGPVAVSPAHQNIGIGRALMWRAIRRAGGEEGVTRIDGGEALMLIGDPDYYDQFGFDASHTTDWRLPGPFERHRLLARGVVPDVAGLVGPRRPFAQRSKSA</sequence>
<protein>
    <submittedName>
        <fullName evidence="2">N-acetyltransferase</fullName>
    </submittedName>
</protein>
<organism evidence="2 3">
    <name type="scientific">Sphingomonas suaedae</name>
    <dbReference type="NCBI Taxonomy" id="2599297"/>
    <lineage>
        <taxon>Bacteria</taxon>
        <taxon>Pseudomonadati</taxon>
        <taxon>Pseudomonadota</taxon>
        <taxon>Alphaproteobacteria</taxon>
        <taxon>Sphingomonadales</taxon>
        <taxon>Sphingomonadaceae</taxon>
        <taxon>Sphingomonas</taxon>
    </lineage>
</organism>
<feature type="domain" description="N-acetyltransferase" evidence="1">
    <location>
        <begin position="2"/>
        <end position="155"/>
    </location>
</feature>
<dbReference type="KEGG" id="ssua:FPZ54_11605"/>
<accession>A0A518RLE0</accession>
<name>A0A518RLE0_9SPHN</name>
<evidence type="ECO:0000313" key="3">
    <source>
        <dbReference type="Proteomes" id="UP000318055"/>
    </source>
</evidence>
<dbReference type="GO" id="GO:0016747">
    <property type="term" value="F:acyltransferase activity, transferring groups other than amino-acyl groups"/>
    <property type="evidence" value="ECO:0007669"/>
    <property type="project" value="InterPro"/>
</dbReference>
<evidence type="ECO:0000313" key="2">
    <source>
        <dbReference type="EMBL" id="QDX28240.1"/>
    </source>
</evidence>
<dbReference type="AlphaFoldDB" id="A0A518RLE0"/>
<dbReference type="Proteomes" id="UP000318055">
    <property type="component" value="Chromosome"/>
</dbReference>
<gene>
    <name evidence="2" type="ORF">FPZ54_11605</name>
</gene>
<reference evidence="2 3" key="1">
    <citation type="submission" date="2019-07" db="EMBL/GenBank/DDBJ databases">
        <title>Sphingomonas alkalisoli sp. nov., isolated from rhizosphere soil of Suaedae salsa.</title>
        <authorList>
            <person name="Zhang H."/>
            <person name="Xu L."/>
            <person name="Zhang J.-X."/>
            <person name="Sun J.-Q."/>
        </authorList>
    </citation>
    <scope>NUCLEOTIDE SEQUENCE [LARGE SCALE GENOMIC DNA]</scope>
    <source>
        <strain evidence="2 3">XS-10</strain>
    </source>
</reference>
<dbReference type="SUPFAM" id="SSF55729">
    <property type="entry name" value="Acyl-CoA N-acyltransferases (Nat)"/>
    <property type="match status" value="1"/>
</dbReference>
<dbReference type="CDD" id="cd04301">
    <property type="entry name" value="NAT_SF"/>
    <property type="match status" value="1"/>
</dbReference>
<dbReference type="OrthoDB" id="9815099at2"/>
<dbReference type="InterPro" id="IPR016181">
    <property type="entry name" value="Acyl_CoA_acyltransferase"/>
</dbReference>
<keyword evidence="2" id="KW-0808">Transferase</keyword>
<dbReference type="Gene3D" id="3.40.630.30">
    <property type="match status" value="1"/>
</dbReference>
<dbReference type="Pfam" id="PF00583">
    <property type="entry name" value="Acetyltransf_1"/>
    <property type="match status" value="1"/>
</dbReference>
<keyword evidence="3" id="KW-1185">Reference proteome</keyword>
<dbReference type="InterPro" id="IPR000182">
    <property type="entry name" value="GNAT_dom"/>
</dbReference>
<dbReference type="EMBL" id="CP042239">
    <property type="protein sequence ID" value="QDX28240.1"/>
    <property type="molecule type" value="Genomic_DNA"/>
</dbReference>